<comment type="subcellular location">
    <subcellularLocation>
        <location evidence="1">Secreted</location>
    </subcellularLocation>
</comment>
<dbReference type="HOGENOM" id="CLU_109192_1_0_1"/>
<name>T1JGD2_STRMM</name>
<dbReference type="GO" id="GO:0032934">
    <property type="term" value="F:sterol binding"/>
    <property type="evidence" value="ECO:0007669"/>
    <property type="project" value="InterPro"/>
</dbReference>
<dbReference type="Pfam" id="PF02221">
    <property type="entry name" value="E1_DerP2_DerF2"/>
    <property type="match status" value="1"/>
</dbReference>
<dbReference type="InterPro" id="IPR014756">
    <property type="entry name" value="Ig_E-set"/>
</dbReference>
<dbReference type="InterPro" id="IPR033916">
    <property type="entry name" value="ML_Npc2-like"/>
</dbReference>
<dbReference type="STRING" id="126957.T1JGD2"/>
<dbReference type="SMART" id="SM00737">
    <property type="entry name" value="ML"/>
    <property type="match status" value="1"/>
</dbReference>
<dbReference type="PANTHER" id="PTHR11306:SF68">
    <property type="entry name" value="NPC INTRACELLULAR CHOLESTEROL TRANSPORTER 2"/>
    <property type="match status" value="1"/>
</dbReference>
<evidence type="ECO:0000259" key="7">
    <source>
        <dbReference type="SMART" id="SM00737"/>
    </source>
</evidence>
<dbReference type="PhylomeDB" id="T1JGD2"/>
<comment type="similarity">
    <text evidence="2">Belongs to the NPC2 family.</text>
</comment>
<evidence type="ECO:0000256" key="3">
    <source>
        <dbReference type="ARBA" id="ARBA00022525"/>
    </source>
</evidence>
<dbReference type="CDD" id="cd00916">
    <property type="entry name" value="Npc2_like"/>
    <property type="match status" value="1"/>
</dbReference>
<keyword evidence="3" id="KW-0964">Secreted</keyword>
<dbReference type="eggNOG" id="KOG4063">
    <property type="taxonomic scope" value="Eukaryota"/>
</dbReference>
<dbReference type="Gene3D" id="2.60.40.770">
    <property type="match status" value="1"/>
</dbReference>
<evidence type="ECO:0000256" key="6">
    <source>
        <dbReference type="SAM" id="SignalP"/>
    </source>
</evidence>
<dbReference type="SUPFAM" id="SSF81296">
    <property type="entry name" value="E set domains"/>
    <property type="match status" value="1"/>
</dbReference>
<dbReference type="OMA" id="QNLFCWE"/>
<dbReference type="InterPro" id="IPR003172">
    <property type="entry name" value="ML_dom"/>
</dbReference>
<keyword evidence="9" id="KW-1185">Reference proteome</keyword>
<protein>
    <recommendedName>
        <fullName evidence="7">MD-2-related lipid-recognition domain-containing protein</fullName>
    </recommendedName>
</protein>
<feature type="signal peptide" evidence="6">
    <location>
        <begin position="1"/>
        <end position="23"/>
    </location>
</feature>
<organism evidence="8 9">
    <name type="scientific">Strigamia maritima</name>
    <name type="common">European centipede</name>
    <name type="synonym">Geophilus maritimus</name>
    <dbReference type="NCBI Taxonomy" id="126957"/>
    <lineage>
        <taxon>Eukaryota</taxon>
        <taxon>Metazoa</taxon>
        <taxon>Ecdysozoa</taxon>
        <taxon>Arthropoda</taxon>
        <taxon>Myriapoda</taxon>
        <taxon>Chilopoda</taxon>
        <taxon>Pleurostigmophora</taxon>
        <taxon>Geophilomorpha</taxon>
        <taxon>Linotaeniidae</taxon>
        <taxon>Strigamia</taxon>
    </lineage>
</organism>
<dbReference type="EnsemblMetazoa" id="SMAR012904-RA">
    <property type="protein sequence ID" value="SMAR012904-PA"/>
    <property type="gene ID" value="SMAR012904"/>
</dbReference>
<sequence>MASKTFSFFALAIIAVFIHSGHADLQYTDCGSKTGTLEKVDMIPPCVTEVCTLPSGQNVTIKLTFKSNEVAKSVTAVVHGLIGGLPFPFPLPNPNACQDSGLTCPLQASTEYQYHEELPILSSYPKLAVTIKYELVDENKEDIVCVEIPSQIK</sequence>
<dbReference type="Proteomes" id="UP000014500">
    <property type="component" value="Unassembled WGS sequence"/>
</dbReference>
<evidence type="ECO:0000256" key="1">
    <source>
        <dbReference type="ARBA" id="ARBA00004613"/>
    </source>
</evidence>
<evidence type="ECO:0000256" key="5">
    <source>
        <dbReference type="ARBA" id="ARBA00023157"/>
    </source>
</evidence>
<evidence type="ECO:0000313" key="8">
    <source>
        <dbReference type="EnsemblMetazoa" id="SMAR012904-PA"/>
    </source>
</evidence>
<evidence type="ECO:0000256" key="2">
    <source>
        <dbReference type="ARBA" id="ARBA00006370"/>
    </source>
</evidence>
<evidence type="ECO:0000256" key="4">
    <source>
        <dbReference type="ARBA" id="ARBA00022729"/>
    </source>
</evidence>
<evidence type="ECO:0000313" key="9">
    <source>
        <dbReference type="Proteomes" id="UP000014500"/>
    </source>
</evidence>
<dbReference type="GO" id="GO:0032367">
    <property type="term" value="P:intracellular cholesterol transport"/>
    <property type="evidence" value="ECO:0007669"/>
    <property type="project" value="InterPro"/>
</dbReference>
<reference evidence="9" key="1">
    <citation type="submission" date="2011-05" db="EMBL/GenBank/DDBJ databases">
        <authorList>
            <person name="Richards S.R."/>
            <person name="Qu J."/>
            <person name="Jiang H."/>
            <person name="Jhangiani S.N."/>
            <person name="Agravi P."/>
            <person name="Goodspeed R."/>
            <person name="Gross S."/>
            <person name="Mandapat C."/>
            <person name="Jackson L."/>
            <person name="Mathew T."/>
            <person name="Pu L."/>
            <person name="Thornton R."/>
            <person name="Saada N."/>
            <person name="Wilczek-Boney K.B."/>
            <person name="Lee S."/>
            <person name="Kovar C."/>
            <person name="Wu Y."/>
            <person name="Scherer S.E."/>
            <person name="Worley K.C."/>
            <person name="Muzny D.M."/>
            <person name="Gibbs R."/>
        </authorList>
    </citation>
    <scope>NUCLEOTIDE SEQUENCE</scope>
    <source>
        <strain evidence="9">Brora</strain>
    </source>
</reference>
<reference evidence="8" key="2">
    <citation type="submission" date="2015-02" db="UniProtKB">
        <authorList>
            <consortium name="EnsemblMetazoa"/>
        </authorList>
    </citation>
    <scope>IDENTIFICATION</scope>
</reference>
<dbReference type="PANTHER" id="PTHR11306">
    <property type="entry name" value="NIEMANN PICK TYPE C2 PROTEIN NPC2-RELATED"/>
    <property type="match status" value="1"/>
</dbReference>
<proteinExistence type="inferred from homology"/>
<dbReference type="FunFam" id="2.60.40.770:FF:000001">
    <property type="entry name" value="NPC intracellular cholesterol transporter 2"/>
    <property type="match status" value="1"/>
</dbReference>
<feature type="chain" id="PRO_5004590558" description="MD-2-related lipid-recognition domain-containing protein" evidence="6">
    <location>
        <begin position="24"/>
        <end position="153"/>
    </location>
</feature>
<feature type="domain" description="MD-2-related lipid-recognition" evidence="7">
    <location>
        <begin position="27"/>
        <end position="150"/>
    </location>
</feature>
<accession>T1JGD2</accession>
<dbReference type="AlphaFoldDB" id="T1JGD2"/>
<dbReference type="GO" id="GO:0005576">
    <property type="term" value="C:extracellular region"/>
    <property type="evidence" value="ECO:0007669"/>
    <property type="project" value="UniProtKB-SubCell"/>
</dbReference>
<dbReference type="EMBL" id="JH432201">
    <property type="status" value="NOT_ANNOTATED_CDS"/>
    <property type="molecule type" value="Genomic_DNA"/>
</dbReference>
<keyword evidence="5" id="KW-1015">Disulfide bond</keyword>
<dbReference type="InterPro" id="IPR039670">
    <property type="entry name" value="NPC2-like"/>
</dbReference>
<keyword evidence="4 6" id="KW-0732">Signal</keyword>